<sequence length="195" mass="21790">MTFEAQVTEHFSDSAFKAGSNRIKERKLSVNNQGIHKIRGIVMSRVHQTLSKHWPEWWRALGGLNGAEMRSAGTAMQLMDTAPSDLALGYAFGLYTVRTNFNLLSTDDLVDSHVALQVMRAVDHHNNELATKHMAFADMNVPEFGPDFSDFEVWFHQAPNDFACGTVCGHFSAFDEIARSGKNVVPVVQPLTPRR</sequence>
<protein>
    <submittedName>
        <fullName evidence="1">Uncharacterized protein</fullName>
    </submittedName>
</protein>
<organism evidence="1 2">
    <name type="scientific">Achromobacter seleniivolatilans</name>
    <dbReference type="NCBI Taxonomy" id="3047478"/>
    <lineage>
        <taxon>Bacteria</taxon>
        <taxon>Pseudomonadati</taxon>
        <taxon>Pseudomonadota</taxon>
        <taxon>Betaproteobacteria</taxon>
        <taxon>Burkholderiales</taxon>
        <taxon>Alcaligenaceae</taxon>
        <taxon>Achromobacter</taxon>
    </lineage>
</organism>
<dbReference type="RefSeq" id="WP_306951845.1">
    <property type="nucleotide sequence ID" value="NZ_CP132977.1"/>
</dbReference>
<keyword evidence="2" id="KW-1185">Reference proteome</keyword>
<accession>A0ABY9MA77</accession>
<dbReference type="Proteomes" id="UP001234798">
    <property type="component" value="Plasmid unnamed"/>
</dbReference>
<name>A0ABY9MA77_9BURK</name>
<reference evidence="1 2" key="1">
    <citation type="submission" date="2023-08" db="EMBL/GenBank/DDBJ databases">
        <title>Achromobacter seleniivolatilans sp. nov., isolated from seleniferous soil.</title>
        <authorList>
            <person name="Zhang S."/>
            <person name="Li K."/>
            <person name="Peng J."/>
            <person name="Zhao Q."/>
            <person name="Wang H."/>
            <person name="Guo Y."/>
        </authorList>
    </citation>
    <scope>NUCLEOTIDE SEQUENCE [LARGE SCALE GENOMIC DNA]</scope>
    <source>
        <strain evidence="1 2">R39</strain>
        <plasmid evidence="1 2">unnamed</plasmid>
    </source>
</reference>
<dbReference type="EMBL" id="CP132977">
    <property type="protein sequence ID" value="WMD23926.1"/>
    <property type="molecule type" value="Genomic_DNA"/>
</dbReference>
<proteinExistence type="predicted"/>
<keyword evidence="1" id="KW-0614">Plasmid</keyword>
<geneLocation type="plasmid" evidence="1 2">
    <name>unnamed</name>
</geneLocation>
<evidence type="ECO:0000313" key="1">
    <source>
        <dbReference type="EMBL" id="WMD23926.1"/>
    </source>
</evidence>
<evidence type="ECO:0000313" key="2">
    <source>
        <dbReference type="Proteomes" id="UP001234798"/>
    </source>
</evidence>
<gene>
    <name evidence="1" type="ORF">RAS12_30300</name>
</gene>